<dbReference type="SUPFAM" id="SSF50249">
    <property type="entry name" value="Nucleic acid-binding proteins"/>
    <property type="match status" value="1"/>
</dbReference>
<reference evidence="9 10" key="1">
    <citation type="journal article" date="2013" name="Genome Announc.">
        <title>Draft Genome Sequence of an Anaerobic and Extremophilic Bacterium, Caldanaerobacter yonseiensis, Isolated from a Geothermal Hot Stream.</title>
        <authorList>
            <person name="Lee S.J."/>
            <person name="Lee Y.J."/>
            <person name="Park G.S."/>
            <person name="Kim B.C."/>
            <person name="Lee S.J."/>
            <person name="Shin J.H."/>
            <person name="Lee D.W."/>
        </authorList>
    </citation>
    <scope>NUCLEOTIDE SEQUENCE [LARGE SCALE GENOMIC DNA]</scope>
    <source>
        <strain evidence="9 10">KB-1</strain>
    </source>
</reference>
<proteinExistence type="inferred from homology"/>
<dbReference type="InterPro" id="IPR003717">
    <property type="entry name" value="RecO"/>
</dbReference>
<dbReference type="InterPro" id="IPR012340">
    <property type="entry name" value="NA-bd_OB-fold"/>
</dbReference>
<organism evidence="9 10">
    <name type="scientific">Caldanaerobacter subterraneus subsp. yonseiensis KB-1</name>
    <dbReference type="NCBI Taxonomy" id="1388761"/>
    <lineage>
        <taxon>Bacteria</taxon>
        <taxon>Bacillati</taxon>
        <taxon>Bacillota</taxon>
        <taxon>Clostridia</taxon>
        <taxon>Thermoanaerobacterales</taxon>
        <taxon>Thermoanaerobacteraceae</taxon>
        <taxon>Caldanaerobacter</taxon>
    </lineage>
</organism>
<evidence type="ECO:0000256" key="1">
    <source>
        <dbReference type="ARBA" id="ARBA00007452"/>
    </source>
</evidence>
<evidence type="ECO:0000256" key="6">
    <source>
        <dbReference type="ARBA" id="ARBA00033409"/>
    </source>
</evidence>
<dbReference type="InterPro" id="IPR042242">
    <property type="entry name" value="RecO_C"/>
</dbReference>
<dbReference type="GO" id="GO:0043590">
    <property type="term" value="C:bacterial nucleoid"/>
    <property type="evidence" value="ECO:0007669"/>
    <property type="project" value="TreeGrafter"/>
</dbReference>
<evidence type="ECO:0000256" key="5">
    <source>
        <dbReference type="ARBA" id="ARBA00023204"/>
    </source>
</evidence>
<comment type="function">
    <text evidence="7">Involved in DNA repair and RecF pathway recombination.</text>
</comment>
<keyword evidence="4 7" id="KW-0233">DNA recombination</keyword>
<keyword evidence="3 7" id="KW-0227">DNA damage</keyword>
<dbReference type="PANTHER" id="PTHR33991:SF1">
    <property type="entry name" value="DNA REPAIR PROTEIN RECO"/>
    <property type="match status" value="1"/>
</dbReference>
<name>U5CQ04_CALSX</name>
<comment type="similarity">
    <text evidence="1 7">Belongs to the RecO family.</text>
</comment>
<dbReference type="SUPFAM" id="SSF57863">
    <property type="entry name" value="ArfGap/RecO-like zinc finger"/>
    <property type="match status" value="1"/>
</dbReference>
<sequence>MEKTRFRLIKMRFLKTEAIVLKSNLISEKDKIATLFTRDYGKLQAVAKGARRSKSRFVNAVRPFIVANYVIFEGQNYYYIDQWELVKNFENIEKDLKKFALASYISETISRVLEEKQKNTKLYFFTKHSLEAVESLNVETSIFLFSYTLKLISLLGYMPVLDSCAVCGKKENLSYFSSSCGGAVCKDCNETCKDAKFLNKKVLKFLLYLLKAKYEKLERISVPGVIKEEADKIITEYVRTHLEMDFKSKDFAMKLSD</sequence>
<dbReference type="GO" id="GO:0006310">
    <property type="term" value="P:DNA recombination"/>
    <property type="evidence" value="ECO:0007669"/>
    <property type="project" value="UniProtKB-UniRule"/>
</dbReference>
<feature type="domain" description="DNA replication/recombination mediator RecO N-terminal" evidence="8">
    <location>
        <begin position="11"/>
        <end position="89"/>
    </location>
</feature>
<dbReference type="InterPro" id="IPR022572">
    <property type="entry name" value="DNA_rep/recomb_RecO_N"/>
</dbReference>
<evidence type="ECO:0000256" key="3">
    <source>
        <dbReference type="ARBA" id="ARBA00022763"/>
    </source>
</evidence>
<evidence type="ECO:0000256" key="7">
    <source>
        <dbReference type="HAMAP-Rule" id="MF_00201"/>
    </source>
</evidence>
<dbReference type="AlphaFoldDB" id="U5CQ04"/>
<evidence type="ECO:0000313" key="10">
    <source>
        <dbReference type="Proteomes" id="UP000016856"/>
    </source>
</evidence>
<keyword evidence="5 7" id="KW-0234">DNA repair</keyword>
<comment type="caution">
    <text evidence="9">The sequence shown here is derived from an EMBL/GenBank/DDBJ whole genome shotgun (WGS) entry which is preliminary data.</text>
</comment>
<dbReference type="HAMAP" id="MF_00201">
    <property type="entry name" value="RecO"/>
    <property type="match status" value="1"/>
</dbReference>
<dbReference type="Pfam" id="PF11967">
    <property type="entry name" value="RecO_N"/>
    <property type="match status" value="1"/>
</dbReference>
<gene>
    <name evidence="7" type="primary">recO</name>
    <name evidence="9" type="ORF">O163_06865</name>
</gene>
<dbReference type="Pfam" id="PF02565">
    <property type="entry name" value="RecO_C"/>
    <property type="match status" value="1"/>
</dbReference>
<dbReference type="Gene3D" id="1.20.1440.120">
    <property type="entry name" value="Recombination protein O, C-terminal domain"/>
    <property type="match status" value="1"/>
</dbReference>
<evidence type="ECO:0000256" key="2">
    <source>
        <dbReference type="ARBA" id="ARBA00021310"/>
    </source>
</evidence>
<protein>
    <recommendedName>
        <fullName evidence="2 7">DNA repair protein RecO</fullName>
    </recommendedName>
    <alternativeName>
        <fullName evidence="6 7">Recombination protein O</fullName>
    </alternativeName>
</protein>
<evidence type="ECO:0000313" key="9">
    <source>
        <dbReference type="EMBL" id="ERM92083.1"/>
    </source>
</evidence>
<dbReference type="PANTHER" id="PTHR33991">
    <property type="entry name" value="DNA REPAIR PROTEIN RECO"/>
    <property type="match status" value="1"/>
</dbReference>
<dbReference type="PATRIC" id="fig|1388761.3.peg.1381"/>
<evidence type="ECO:0000259" key="8">
    <source>
        <dbReference type="Pfam" id="PF11967"/>
    </source>
</evidence>
<dbReference type="EMBL" id="AXDC01000015">
    <property type="protein sequence ID" value="ERM92083.1"/>
    <property type="molecule type" value="Genomic_DNA"/>
</dbReference>
<dbReference type="Proteomes" id="UP000016856">
    <property type="component" value="Unassembled WGS sequence"/>
</dbReference>
<dbReference type="GO" id="GO:0006302">
    <property type="term" value="P:double-strand break repair"/>
    <property type="evidence" value="ECO:0007669"/>
    <property type="project" value="TreeGrafter"/>
</dbReference>
<evidence type="ECO:0000256" key="4">
    <source>
        <dbReference type="ARBA" id="ARBA00023172"/>
    </source>
</evidence>
<accession>U5CQ04</accession>
<dbReference type="InterPro" id="IPR037278">
    <property type="entry name" value="ARFGAP/RecO"/>
</dbReference>
<dbReference type="Gene3D" id="2.40.50.140">
    <property type="entry name" value="Nucleic acid-binding proteins"/>
    <property type="match status" value="1"/>
</dbReference>
<dbReference type="NCBIfam" id="TIGR00613">
    <property type="entry name" value="reco"/>
    <property type="match status" value="1"/>
</dbReference>